<comment type="similarity">
    <text evidence="5">Belongs to the BI1 family.</text>
</comment>
<dbReference type="PANTHER" id="PTHR23291:SF50">
    <property type="entry name" value="PROTEIN LIFEGUARD 4"/>
    <property type="match status" value="1"/>
</dbReference>
<evidence type="ECO:0000256" key="5">
    <source>
        <dbReference type="RuleBase" id="RU004379"/>
    </source>
</evidence>
<evidence type="ECO:0008006" key="8">
    <source>
        <dbReference type="Google" id="ProtNLM"/>
    </source>
</evidence>
<proteinExistence type="inferred from homology"/>
<keyword evidence="2 5" id="KW-0812">Transmembrane</keyword>
<dbReference type="Pfam" id="PF01027">
    <property type="entry name" value="Bax1-I"/>
    <property type="match status" value="1"/>
</dbReference>
<evidence type="ECO:0000256" key="1">
    <source>
        <dbReference type="ARBA" id="ARBA00004141"/>
    </source>
</evidence>
<comment type="subcellular location">
    <subcellularLocation>
        <location evidence="1">Membrane</location>
        <topology evidence="1">Multi-pass membrane protein</topology>
    </subcellularLocation>
</comment>
<feature type="transmembrane region" description="Helical" evidence="5">
    <location>
        <begin position="172"/>
        <end position="194"/>
    </location>
</feature>
<dbReference type="Proteomes" id="UP001061958">
    <property type="component" value="Unassembled WGS sequence"/>
</dbReference>
<reference evidence="6" key="1">
    <citation type="journal article" date="2022" name="Proc. Natl. Acad. Sci. U.S.A.">
        <title>Life cycle and functional genomics of the unicellular red alga Galdieria for elucidating algal and plant evolution and industrial use.</title>
        <authorList>
            <person name="Hirooka S."/>
            <person name="Itabashi T."/>
            <person name="Ichinose T.M."/>
            <person name="Onuma R."/>
            <person name="Fujiwara T."/>
            <person name="Yamashita S."/>
            <person name="Jong L.W."/>
            <person name="Tomita R."/>
            <person name="Iwane A.H."/>
            <person name="Miyagishima S.Y."/>
        </authorList>
    </citation>
    <scope>NUCLEOTIDE SEQUENCE</scope>
    <source>
        <strain evidence="6">NBRC 102759</strain>
    </source>
</reference>
<evidence type="ECO:0000256" key="4">
    <source>
        <dbReference type="ARBA" id="ARBA00023136"/>
    </source>
</evidence>
<dbReference type="GO" id="GO:0016020">
    <property type="term" value="C:membrane"/>
    <property type="evidence" value="ECO:0007669"/>
    <property type="project" value="UniProtKB-SubCell"/>
</dbReference>
<evidence type="ECO:0000313" key="7">
    <source>
        <dbReference type="Proteomes" id="UP001061958"/>
    </source>
</evidence>
<feature type="transmembrane region" description="Helical" evidence="5">
    <location>
        <begin position="88"/>
        <end position="107"/>
    </location>
</feature>
<dbReference type="OrthoDB" id="7933078at2759"/>
<reference evidence="6" key="2">
    <citation type="submission" date="2022-01" db="EMBL/GenBank/DDBJ databases">
        <authorList>
            <person name="Hirooka S."/>
            <person name="Miyagishima S.Y."/>
        </authorList>
    </citation>
    <scope>NUCLEOTIDE SEQUENCE</scope>
    <source>
        <strain evidence="6">NBRC 102759</strain>
    </source>
</reference>
<gene>
    <name evidence="6" type="ORF">GpartN1_g5221.t1</name>
</gene>
<name>A0A9C7PZS8_9RHOD</name>
<feature type="transmembrane region" description="Helical" evidence="5">
    <location>
        <begin position="143"/>
        <end position="165"/>
    </location>
</feature>
<evidence type="ECO:0000256" key="3">
    <source>
        <dbReference type="ARBA" id="ARBA00022989"/>
    </source>
</evidence>
<protein>
    <recommendedName>
        <fullName evidence="8">Transmembrane BAX inhibitor motif-containing protein 4</fullName>
    </recommendedName>
</protein>
<evidence type="ECO:0000256" key="2">
    <source>
        <dbReference type="ARBA" id="ARBA00022692"/>
    </source>
</evidence>
<keyword evidence="4 5" id="KW-0472">Membrane</keyword>
<comment type="caution">
    <text evidence="6">The sequence shown here is derived from an EMBL/GenBank/DDBJ whole genome shotgun (WGS) entry which is preliminary data.</text>
</comment>
<keyword evidence="7" id="KW-1185">Reference proteome</keyword>
<dbReference type="AlphaFoldDB" id="A0A9C7PZS8"/>
<dbReference type="PANTHER" id="PTHR23291">
    <property type="entry name" value="BAX INHIBITOR-RELATED"/>
    <property type="match status" value="1"/>
</dbReference>
<sequence length="265" mass="29597">MNYETVIPVPSENMDKKPTYETGQAGITDYGQDFEYGTSVATSMHMIRLGFIRKVYGILSLQLGFTVFLSSLFMLNQNLTVAVLKNPWLLWVGLLATVGALFALVFYKNQYPTNMYLLGLFTFGESFMVATVCALFRSAGLGVVVFEAFLLTALVFTSLTAYCFYSKKDFSFLGGFLWAGLLCLFGAAMINMLLGWTGNFSPGFSFLISVVGSLLFCGYILFDTSLLINRLSPDEYILAAISLYLDVINLFMYLLQILSYLQRDN</sequence>
<accession>A0A9C7PZS8</accession>
<dbReference type="EMBL" id="BQMJ01000043">
    <property type="protein sequence ID" value="GJQ13430.1"/>
    <property type="molecule type" value="Genomic_DNA"/>
</dbReference>
<feature type="transmembrane region" description="Helical" evidence="5">
    <location>
        <begin position="55"/>
        <end position="76"/>
    </location>
</feature>
<feature type="transmembrane region" description="Helical" evidence="5">
    <location>
        <begin position="236"/>
        <end position="261"/>
    </location>
</feature>
<evidence type="ECO:0000313" key="6">
    <source>
        <dbReference type="EMBL" id="GJQ13430.1"/>
    </source>
</evidence>
<organism evidence="6 7">
    <name type="scientific">Galdieria partita</name>
    <dbReference type="NCBI Taxonomy" id="83374"/>
    <lineage>
        <taxon>Eukaryota</taxon>
        <taxon>Rhodophyta</taxon>
        <taxon>Bangiophyceae</taxon>
        <taxon>Galdieriales</taxon>
        <taxon>Galdieriaceae</taxon>
        <taxon>Galdieria</taxon>
    </lineage>
</organism>
<feature type="transmembrane region" description="Helical" evidence="5">
    <location>
        <begin position="206"/>
        <end position="229"/>
    </location>
</feature>
<feature type="transmembrane region" description="Helical" evidence="5">
    <location>
        <begin position="114"/>
        <end position="137"/>
    </location>
</feature>
<keyword evidence="3 5" id="KW-1133">Transmembrane helix</keyword>
<dbReference type="InterPro" id="IPR006214">
    <property type="entry name" value="Bax_inhibitor_1-related"/>
</dbReference>